<reference evidence="2" key="1">
    <citation type="submission" date="2024-01" db="EMBL/GenBank/DDBJ databases">
        <title>First draft genome sequence data of TA4-1, the type strain of Gram-positive actinobacterium Streptomyces chiangmaiensis.</title>
        <authorList>
            <person name="Yasawong M."/>
            <person name="Nantapong N."/>
        </authorList>
    </citation>
    <scope>NUCLEOTIDE SEQUENCE</scope>
    <source>
        <strain evidence="2">TA4-1</strain>
    </source>
</reference>
<dbReference type="Proteomes" id="UP001333996">
    <property type="component" value="Unassembled WGS sequence"/>
</dbReference>
<keyword evidence="3" id="KW-1185">Reference proteome</keyword>
<dbReference type="EMBL" id="JAYWVC010000076">
    <property type="protein sequence ID" value="MED7824549.1"/>
    <property type="molecule type" value="Genomic_DNA"/>
</dbReference>
<accession>A0ABU7FKB3</accession>
<keyword evidence="1" id="KW-0732">Signal</keyword>
<evidence type="ECO:0000313" key="2">
    <source>
        <dbReference type="EMBL" id="MED7824549.1"/>
    </source>
</evidence>
<comment type="caution">
    <text evidence="2">The sequence shown here is derived from an EMBL/GenBank/DDBJ whole genome shotgun (WGS) entry which is preliminary data.</text>
</comment>
<evidence type="ECO:0000313" key="3">
    <source>
        <dbReference type="Proteomes" id="UP001333996"/>
    </source>
</evidence>
<dbReference type="SUPFAM" id="SSF55486">
    <property type="entry name" value="Metalloproteases ('zincins'), catalytic domain"/>
    <property type="match status" value="1"/>
</dbReference>
<feature type="chain" id="PRO_5046866732" description="Matrixin family metalloprotease" evidence="1">
    <location>
        <begin position="26"/>
        <end position="253"/>
    </location>
</feature>
<sequence length="253" mass="27304">MRMKLLAAVTAAAAATLTFSTTAQANHSWGGYHWARTANPFTVKLGDNLSSTWKSYLSTASSDWSKSTVLDTTVVAGQSPARRCPATSGRVEVCNNTYGNNGWLGIASISVTGGTHITSGTVKLNDTYFNTATYNTPSWRSLVTCQEVGHTFGLDHQDTNFDNTNLGTCMDYTSNPDGPPSNLHPNQHDYDELATIYAHLDSTSTVDQSAAVPQVSNDRSSWGKRVAHAAHGDTYVRNFGNGKSVITFVVWAR</sequence>
<feature type="signal peptide" evidence="1">
    <location>
        <begin position="1"/>
        <end position="25"/>
    </location>
</feature>
<gene>
    <name evidence="2" type="ORF">VXC91_21800</name>
</gene>
<evidence type="ECO:0008006" key="4">
    <source>
        <dbReference type="Google" id="ProtNLM"/>
    </source>
</evidence>
<dbReference type="RefSeq" id="WP_329508982.1">
    <property type="nucleotide sequence ID" value="NZ_BAAAYZ010000053.1"/>
</dbReference>
<organism evidence="2 3">
    <name type="scientific">Streptomyces chiangmaiensis</name>
    <dbReference type="NCBI Taxonomy" id="766497"/>
    <lineage>
        <taxon>Bacteria</taxon>
        <taxon>Bacillati</taxon>
        <taxon>Actinomycetota</taxon>
        <taxon>Actinomycetes</taxon>
        <taxon>Kitasatosporales</taxon>
        <taxon>Streptomycetaceae</taxon>
        <taxon>Streptomyces</taxon>
    </lineage>
</organism>
<dbReference type="InterPro" id="IPR024079">
    <property type="entry name" value="MetalloPept_cat_dom_sf"/>
</dbReference>
<proteinExistence type="predicted"/>
<evidence type="ECO:0000256" key="1">
    <source>
        <dbReference type="SAM" id="SignalP"/>
    </source>
</evidence>
<dbReference type="Gene3D" id="3.40.390.10">
    <property type="entry name" value="Collagenase (Catalytic Domain)"/>
    <property type="match status" value="1"/>
</dbReference>
<name>A0ABU7FKB3_9ACTN</name>
<protein>
    <recommendedName>
        <fullName evidence="4">Matrixin family metalloprotease</fullName>
    </recommendedName>
</protein>